<evidence type="ECO:0000313" key="1">
    <source>
        <dbReference type="EMBL" id="GAJ22454.1"/>
    </source>
</evidence>
<protein>
    <submittedName>
        <fullName evidence="1">Uncharacterized protein</fullName>
    </submittedName>
</protein>
<feature type="non-terminal residue" evidence="1">
    <location>
        <position position="1"/>
    </location>
</feature>
<dbReference type="EMBL" id="BARW01042459">
    <property type="protein sequence ID" value="GAJ22454.1"/>
    <property type="molecule type" value="Genomic_DNA"/>
</dbReference>
<dbReference type="AlphaFoldDB" id="X1UYE1"/>
<comment type="caution">
    <text evidence="1">The sequence shown here is derived from an EMBL/GenBank/DDBJ whole genome shotgun (WGS) entry which is preliminary data.</text>
</comment>
<name>X1UYE1_9ZZZZ</name>
<proteinExistence type="predicted"/>
<reference evidence="1" key="1">
    <citation type="journal article" date="2014" name="Front. Microbiol.">
        <title>High frequency of phylogenetically diverse reductive dehalogenase-homologous genes in deep subseafloor sedimentary metagenomes.</title>
        <authorList>
            <person name="Kawai M."/>
            <person name="Futagami T."/>
            <person name="Toyoda A."/>
            <person name="Takaki Y."/>
            <person name="Nishi S."/>
            <person name="Hori S."/>
            <person name="Arai W."/>
            <person name="Tsubouchi T."/>
            <person name="Morono Y."/>
            <person name="Uchiyama I."/>
            <person name="Ito T."/>
            <person name="Fujiyama A."/>
            <person name="Inagaki F."/>
            <person name="Takami H."/>
        </authorList>
    </citation>
    <scope>NUCLEOTIDE SEQUENCE</scope>
    <source>
        <strain evidence="1">Expedition CK06-06</strain>
    </source>
</reference>
<sequence length="62" mass="6795">TSNPFVLPITKGKYDALELKEYTVFESDDKSWTSAFPQLKVELEAYNASVKEAANAAGIPVT</sequence>
<gene>
    <name evidence="1" type="ORF">S12H4_62909</name>
</gene>
<accession>X1UYE1</accession>
<organism evidence="1">
    <name type="scientific">marine sediment metagenome</name>
    <dbReference type="NCBI Taxonomy" id="412755"/>
    <lineage>
        <taxon>unclassified sequences</taxon>
        <taxon>metagenomes</taxon>
        <taxon>ecological metagenomes</taxon>
    </lineage>
</organism>
<feature type="non-terminal residue" evidence="1">
    <location>
        <position position="62"/>
    </location>
</feature>